<dbReference type="Gene3D" id="2.60.40.10">
    <property type="entry name" value="Immunoglobulins"/>
    <property type="match status" value="1"/>
</dbReference>
<dbReference type="SUPFAM" id="SSF81296">
    <property type="entry name" value="E set domains"/>
    <property type="match status" value="1"/>
</dbReference>
<feature type="chain" id="PRO_5004976561" description="IPT/TIG domain-containing protein" evidence="1">
    <location>
        <begin position="20"/>
        <end position="498"/>
    </location>
</feature>
<sequence>MSSFIALVLAFFISFVVNSAHNCEVPTTNDKVLFLSDVYNPDYGSVLTSLNYGYDVVTRTEWMSYSTKQFAVYSAIVFCDMNSRSTSILNAAVNSSSVWSKAITGNIIVIGSDEASHRQGSALLKSALSFVLSDRCNTGLYVSLSEFYENAVPQKVELLKHFGTFKSYFPSGNCYDDIHIVSEHPALRNLTDGDLSNWGCSVHEVFSIYPSDFYPLAIAANIIGEYGTLYFSDGSYGIPYILVQGDAIAPVSCTHNKTRTCDDNDQRCRYTYYQIEVSQREGSVFGGDAIYITGPCFDSISRWQCQFGAVTVNMTTLNVSVGLCVSPPSNVSGVVPFAILRLNQYYQGLVLTTFYYQSPFQEDKYEVQLIFNSSWKDSQSNMEFVSVDNTDVRIEWNTTQIQDNYVDIVLYETSQNESGSFLLLLGVIARHTRNTGVFTGSFKATLFNGSDSSFSLQLQKYKYTSLVVVIYRSDDDDTRRALLFLGLAHNIRHRFFSK</sequence>
<organism evidence="2 3">
    <name type="scientific">Reticulomyxa filosa</name>
    <dbReference type="NCBI Taxonomy" id="46433"/>
    <lineage>
        <taxon>Eukaryota</taxon>
        <taxon>Sar</taxon>
        <taxon>Rhizaria</taxon>
        <taxon>Retaria</taxon>
        <taxon>Foraminifera</taxon>
        <taxon>Monothalamids</taxon>
        <taxon>Reticulomyxidae</taxon>
        <taxon>Reticulomyxa</taxon>
    </lineage>
</organism>
<reference evidence="2 3" key="1">
    <citation type="journal article" date="2013" name="Curr. Biol.">
        <title>The Genome of the Foraminiferan Reticulomyxa filosa.</title>
        <authorList>
            <person name="Glockner G."/>
            <person name="Hulsmann N."/>
            <person name="Schleicher M."/>
            <person name="Noegel A.A."/>
            <person name="Eichinger L."/>
            <person name="Gallinger C."/>
            <person name="Pawlowski J."/>
            <person name="Sierra R."/>
            <person name="Euteneuer U."/>
            <person name="Pillet L."/>
            <person name="Moustafa A."/>
            <person name="Platzer M."/>
            <person name="Groth M."/>
            <person name="Szafranski K."/>
            <person name="Schliwa M."/>
        </authorList>
    </citation>
    <scope>NUCLEOTIDE SEQUENCE [LARGE SCALE GENOMIC DNA]</scope>
</reference>
<dbReference type="Proteomes" id="UP000023152">
    <property type="component" value="Unassembled WGS sequence"/>
</dbReference>
<proteinExistence type="predicted"/>
<dbReference type="EMBL" id="ASPP01008895">
    <property type="protein sequence ID" value="ETO24884.1"/>
    <property type="molecule type" value="Genomic_DNA"/>
</dbReference>
<feature type="signal peptide" evidence="1">
    <location>
        <begin position="1"/>
        <end position="19"/>
    </location>
</feature>
<dbReference type="InterPro" id="IPR013783">
    <property type="entry name" value="Ig-like_fold"/>
</dbReference>
<evidence type="ECO:0008006" key="4">
    <source>
        <dbReference type="Google" id="ProtNLM"/>
    </source>
</evidence>
<gene>
    <name evidence="2" type="ORF">RFI_12274</name>
</gene>
<accession>X6NGR0</accession>
<evidence type="ECO:0000313" key="2">
    <source>
        <dbReference type="EMBL" id="ETO24884.1"/>
    </source>
</evidence>
<feature type="non-terminal residue" evidence="2">
    <location>
        <position position="498"/>
    </location>
</feature>
<comment type="caution">
    <text evidence="2">The sequence shown here is derived from an EMBL/GenBank/DDBJ whole genome shotgun (WGS) entry which is preliminary data.</text>
</comment>
<keyword evidence="1" id="KW-0732">Signal</keyword>
<evidence type="ECO:0000313" key="3">
    <source>
        <dbReference type="Proteomes" id="UP000023152"/>
    </source>
</evidence>
<dbReference type="InterPro" id="IPR014756">
    <property type="entry name" value="Ig_E-set"/>
</dbReference>
<dbReference type="OrthoDB" id="291007at2759"/>
<protein>
    <recommendedName>
        <fullName evidence="4">IPT/TIG domain-containing protein</fullName>
    </recommendedName>
</protein>
<dbReference type="AlphaFoldDB" id="X6NGR0"/>
<evidence type="ECO:0000256" key="1">
    <source>
        <dbReference type="SAM" id="SignalP"/>
    </source>
</evidence>
<keyword evidence="3" id="KW-1185">Reference proteome</keyword>
<name>X6NGR0_RETFI</name>